<dbReference type="Proteomes" id="UP000661435">
    <property type="component" value="Unassembled WGS sequence"/>
</dbReference>
<dbReference type="AlphaFoldDB" id="A0A8J6MBB0"/>
<proteinExistence type="predicted"/>
<accession>A0A8J6MBB0</accession>
<feature type="non-terminal residue" evidence="1">
    <location>
        <position position="1"/>
    </location>
</feature>
<comment type="caution">
    <text evidence="1">The sequence shown here is derived from an EMBL/GenBank/DDBJ whole genome shotgun (WGS) entry which is preliminary data.</text>
</comment>
<name>A0A8J6MBB0_9FIRM</name>
<dbReference type="EMBL" id="JACOPP010000076">
    <property type="protein sequence ID" value="MBC5735350.1"/>
    <property type="molecule type" value="Genomic_DNA"/>
</dbReference>
<gene>
    <name evidence="1" type="ORF">H8S57_16815</name>
</gene>
<keyword evidence="2" id="KW-1185">Reference proteome</keyword>
<reference evidence="1" key="1">
    <citation type="submission" date="2020-08" db="EMBL/GenBank/DDBJ databases">
        <title>Genome public.</title>
        <authorList>
            <person name="Liu C."/>
            <person name="Sun Q."/>
        </authorList>
    </citation>
    <scope>NUCLEOTIDE SEQUENCE</scope>
    <source>
        <strain evidence="1">NSJ-51</strain>
    </source>
</reference>
<evidence type="ECO:0000313" key="1">
    <source>
        <dbReference type="EMBL" id="MBC5735350.1"/>
    </source>
</evidence>
<protein>
    <submittedName>
        <fullName evidence="1">Uncharacterized protein</fullName>
    </submittedName>
</protein>
<sequence length="222" mass="25759">QSLDLTGLLCCNVSGSSIFPWPSFWTWKDPGFQLAFFSPLPLKQPFPHPLILGAIVFCNFPLRFSLGRHSLDFRQQRLNVCVIPFPHNKTPRCSLFSYIRGSFVTARFYWSCSDLKYTLTLTHFHAKKRPFIKKDIFSRMTFYNFASLLRLHTIFTQPEGTHVYHINAAFAAHIAREFLPGFVPVDKVESLIAKFLLPVRPGRQKPGNMRVKRPTSFQYRMI</sequence>
<organism evidence="1 2">
    <name type="scientific">Lawsonibacter hominis</name>
    <dbReference type="NCBI Taxonomy" id="2763053"/>
    <lineage>
        <taxon>Bacteria</taxon>
        <taxon>Bacillati</taxon>
        <taxon>Bacillota</taxon>
        <taxon>Clostridia</taxon>
        <taxon>Eubacteriales</taxon>
        <taxon>Oscillospiraceae</taxon>
        <taxon>Lawsonibacter</taxon>
    </lineage>
</organism>
<evidence type="ECO:0000313" key="2">
    <source>
        <dbReference type="Proteomes" id="UP000661435"/>
    </source>
</evidence>